<dbReference type="EMBL" id="JAMFTS010004501">
    <property type="protein sequence ID" value="KAJ4734889.1"/>
    <property type="molecule type" value="Genomic_DNA"/>
</dbReference>
<proteinExistence type="predicted"/>
<dbReference type="InterPro" id="IPR036291">
    <property type="entry name" value="NAD(P)-bd_dom_sf"/>
</dbReference>
<keyword evidence="1" id="KW-0521">NADP</keyword>
<dbReference type="InterPro" id="IPR020843">
    <property type="entry name" value="ER"/>
</dbReference>
<reference evidence="3" key="1">
    <citation type="submission" date="2022-08" db="EMBL/GenBank/DDBJ databases">
        <authorList>
            <person name="Marques A."/>
        </authorList>
    </citation>
    <scope>NUCLEOTIDE SEQUENCE</scope>
    <source>
        <strain evidence="3">RhyPub2mFocal</strain>
        <tissue evidence="3">Leaves</tissue>
    </source>
</reference>
<evidence type="ECO:0000313" key="4">
    <source>
        <dbReference type="Proteomes" id="UP001140206"/>
    </source>
</evidence>
<dbReference type="Gene3D" id="3.40.50.720">
    <property type="entry name" value="NAD(P)-binding Rossmann-like Domain"/>
    <property type="match status" value="1"/>
</dbReference>
<dbReference type="PANTHER" id="PTHR44154:SF1">
    <property type="entry name" value="QUINONE OXIDOREDUCTASE"/>
    <property type="match status" value="1"/>
</dbReference>
<organism evidence="3 4">
    <name type="scientific">Rhynchospora pubera</name>
    <dbReference type="NCBI Taxonomy" id="906938"/>
    <lineage>
        <taxon>Eukaryota</taxon>
        <taxon>Viridiplantae</taxon>
        <taxon>Streptophyta</taxon>
        <taxon>Embryophyta</taxon>
        <taxon>Tracheophyta</taxon>
        <taxon>Spermatophyta</taxon>
        <taxon>Magnoliopsida</taxon>
        <taxon>Liliopsida</taxon>
        <taxon>Poales</taxon>
        <taxon>Cyperaceae</taxon>
        <taxon>Cyperoideae</taxon>
        <taxon>Rhynchosporeae</taxon>
        <taxon>Rhynchospora</taxon>
    </lineage>
</organism>
<accession>A0AAV8AWD4</accession>
<evidence type="ECO:0000313" key="3">
    <source>
        <dbReference type="EMBL" id="KAJ4734889.1"/>
    </source>
</evidence>
<dbReference type="SUPFAM" id="SSF51735">
    <property type="entry name" value="NAD(P)-binding Rossmann-fold domains"/>
    <property type="match status" value="1"/>
</dbReference>
<keyword evidence="4" id="KW-1185">Reference proteome</keyword>
<dbReference type="Gene3D" id="3.90.180.10">
    <property type="entry name" value="Medium-chain alcohol dehydrogenases, catalytic domain"/>
    <property type="match status" value="1"/>
</dbReference>
<dbReference type="Pfam" id="PF13602">
    <property type="entry name" value="ADH_zinc_N_2"/>
    <property type="match status" value="1"/>
</dbReference>
<dbReference type="GO" id="GO:0016491">
    <property type="term" value="F:oxidoreductase activity"/>
    <property type="evidence" value="ECO:0007669"/>
    <property type="project" value="InterPro"/>
</dbReference>
<dbReference type="SUPFAM" id="SSF50129">
    <property type="entry name" value="GroES-like"/>
    <property type="match status" value="1"/>
</dbReference>
<dbReference type="Proteomes" id="UP001140206">
    <property type="component" value="Unassembled WGS sequence"/>
</dbReference>
<name>A0AAV8AWD4_9POAL</name>
<protein>
    <submittedName>
        <fullName evidence="3">Quinone oxidoreductase</fullName>
    </submittedName>
</protein>
<dbReference type="InterPro" id="IPR011032">
    <property type="entry name" value="GroES-like_sf"/>
</dbReference>
<evidence type="ECO:0000256" key="1">
    <source>
        <dbReference type="ARBA" id="ARBA00022857"/>
    </source>
</evidence>
<dbReference type="InterPro" id="IPR013154">
    <property type="entry name" value="ADH-like_N"/>
</dbReference>
<evidence type="ECO:0000259" key="2">
    <source>
        <dbReference type="SMART" id="SM00829"/>
    </source>
</evidence>
<dbReference type="InterPro" id="IPR051603">
    <property type="entry name" value="Zinc-ADH_QOR/CCCR"/>
</dbReference>
<sequence>MTRIVQYPHTGPADVLEVVEVLTPSPGAGEVLVEVKAVGLNPIEWKQRSGVRPAPGESPHRLGSDAAGVVSAVGEGVEGFAVGERVVIDRAGGTYATDVVVAADSLTTLPASLSFEQGAALGIPVATAYQSLRSLGVEAGSTLLIHGGSGGVGQAAIQLAREWGATVLATASERNQDRLRELGAVPLVYGEGLVERVREAAPQGVDRILDAAGTDEALAASLELADDPLLQVATIVQGPRAAELGIQAYSGGSPVPLTDEQLAWRADAVRVVLDLVAQGRFDVEIASRYPLDRVADAHRESEAGHVRGKIVLLP</sequence>
<dbReference type="Pfam" id="PF08240">
    <property type="entry name" value="ADH_N"/>
    <property type="match status" value="1"/>
</dbReference>
<feature type="domain" description="Enoyl reductase (ER)" evidence="2">
    <location>
        <begin position="11"/>
        <end position="312"/>
    </location>
</feature>
<gene>
    <name evidence="3" type="ORF">LUZ62_012861</name>
</gene>
<dbReference type="PANTHER" id="PTHR44154">
    <property type="entry name" value="QUINONE OXIDOREDUCTASE"/>
    <property type="match status" value="1"/>
</dbReference>
<dbReference type="AlphaFoldDB" id="A0AAV8AWD4"/>
<comment type="caution">
    <text evidence="3">The sequence shown here is derived from an EMBL/GenBank/DDBJ whole genome shotgun (WGS) entry which is preliminary data.</text>
</comment>
<dbReference type="SMART" id="SM00829">
    <property type="entry name" value="PKS_ER"/>
    <property type="match status" value="1"/>
</dbReference>
<dbReference type="CDD" id="cd05289">
    <property type="entry name" value="MDR_like_2"/>
    <property type="match status" value="1"/>
</dbReference>